<gene>
    <name evidence="3" type="ORF">S01H1_14764</name>
</gene>
<dbReference type="AlphaFoldDB" id="X0SX15"/>
<keyword evidence="1" id="KW-0175">Coiled coil</keyword>
<feature type="coiled-coil region" evidence="1">
    <location>
        <begin position="34"/>
        <end position="75"/>
    </location>
</feature>
<dbReference type="EMBL" id="BARS01007692">
    <property type="protein sequence ID" value="GAF68355.1"/>
    <property type="molecule type" value="Genomic_DNA"/>
</dbReference>
<accession>X0SX15</accession>
<feature type="region of interest" description="Disordered" evidence="2">
    <location>
        <begin position="1"/>
        <end position="22"/>
    </location>
</feature>
<organism evidence="3">
    <name type="scientific">marine sediment metagenome</name>
    <dbReference type="NCBI Taxonomy" id="412755"/>
    <lineage>
        <taxon>unclassified sequences</taxon>
        <taxon>metagenomes</taxon>
        <taxon>ecological metagenomes</taxon>
    </lineage>
</organism>
<evidence type="ECO:0000256" key="2">
    <source>
        <dbReference type="SAM" id="MobiDB-lite"/>
    </source>
</evidence>
<protein>
    <submittedName>
        <fullName evidence="3">Uncharacterized protein</fullName>
    </submittedName>
</protein>
<evidence type="ECO:0000313" key="3">
    <source>
        <dbReference type="EMBL" id="GAF68355.1"/>
    </source>
</evidence>
<feature type="compositionally biased region" description="Basic and acidic residues" evidence="2">
    <location>
        <begin position="1"/>
        <end position="16"/>
    </location>
</feature>
<name>X0SX15_9ZZZZ</name>
<sequence>MSPIDADERILSEDTAGHTNSDVDNLKLVPVAESIRYRKRAQSAEKKIEALAEQLREAKSEVKKMAEQLSSIEVEQKLTRKLAAAGTVDVETAVLIAKARIEGQDDADLDGVIKQLKREKQYLFAGNSEGAVTAKKTAGVKDRMQNSQTILERAARKAATTGNRTDLQEYLKLRRNFI</sequence>
<evidence type="ECO:0000256" key="1">
    <source>
        <dbReference type="SAM" id="Coils"/>
    </source>
</evidence>
<reference evidence="3" key="1">
    <citation type="journal article" date="2014" name="Front. Microbiol.">
        <title>High frequency of phylogenetically diverse reductive dehalogenase-homologous genes in deep subseafloor sedimentary metagenomes.</title>
        <authorList>
            <person name="Kawai M."/>
            <person name="Futagami T."/>
            <person name="Toyoda A."/>
            <person name="Takaki Y."/>
            <person name="Nishi S."/>
            <person name="Hori S."/>
            <person name="Arai W."/>
            <person name="Tsubouchi T."/>
            <person name="Morono Y."/>
            <person name="Uchiyama I."/>
            <person name="Ito T."/>
            <person name="Fujiyama A."/>
            <person name="Inagaki F."/>
            <person name="Takami H."/>
        </authorList>
    </citation>
    <scope>NUCLEOTIDE SEQUENCE</scope>
    <source>
        <strain evidence="3">Expedition CK06-06</strain>
    </source>
</reference>
<comment type="caution">
    <text evidence="3">The sequence shown here is derived from an EMBL/GenBank/DDBJ whole genome shotgun (WGS) entry which is preliminary data.</text>
</comment>
<proteinExistence type="predicted"/>